<comment type="cofactor">
    <cofactor evidence="1">
        <name>Fe cation</name>
        <dbReference type="ChEBI" id="CHEBI:24875"/>
    </cofactor>
</comment>
<evidence type="ECO:0000256" key="4">
    <source>
        <dbReference type="SAM" id="Phobius"/>
    </source>
</evidence>
<gene>
    <name evidence="7" type="ORF">C3942_10190</name>
</gene>
<dbReference type="OrthoDB" id="9815791at2"/>
<reference evidence="7 8" key="1">
    <citation type="submission" date="2018-02" db="EMBL/GenBank/DDBJ databases">
        <title>Genome sequencing of Solimonas sp. HR-BB.</title>
        <authorList>
            <person name="Lee Y."/>
            <person name="Jeon C.O."/>
        </authorList>
    </citation>
    <scope>NUCLEOTIDE SEQUENCE [LARGE SCALE GENOMIC DNA]</scope>
    <source>
        <strain evidence="7 8">HR-BB</strain>
    </source>
</reference>
<evidence type="ECO:0000256" key="2">
    <source>
        <dbReference type="ARBA" id="ARBA00007358"/>
    </source>
</evidence>
<dbReference type="RefSeq" id="WP_104230288.1">
    <property type="nucleotide sequence ID" value="NZ_PSNW01000005.1"/>
</dbReference>
<dbReference type="InterPro" id="IPR056798">
    <property type="entry name" value="ADH_Fe_C"/>
</dbReference>
<evidence type="ECO:0000256" key="3">
    <source>
        <dbReference type="ARBA" id="ARBA00023002"/>
    </source>
</evidence>
<evidence type="ECO:0000259" key="6">
    <source>
        <dbReference type="Pfam" id="PF25137"/>
    </source>
</evidence>
<dbReference type="InterPro" id="IPR039697">
    <property type="entry name" value="Alcohol_dehydrogenase_Fe"/>
</dbReference>
<dbReference type="PANTHER" id="PTHR11496:SF102">
    <property type="entry name" value="ALCOHOL DEHYDROGENASE 4"/>
    <property type="match status" value="1"/>
</dbReference>
<evidence type="ECO:0000313" key="8">
    <source>
        <dbReference type="Proteomes" id="UP000238220"/>
    </source>
</evidence>
<dbReference type="GO" id="GO:0046872">
    <property type="term" value="F:metal ion binding"/>
    <property type="evidence" value="ECO:0007669"/>
    <property type="project" value="InterPro"/>
</dbReference>
<keyword evidence="4" id="KW-1133">Transmembrane helix</keyword>
<dbReference type="Gene3D" id="3.40.50.1970">
    <property type="match status" value="1"/>
</dbReference>
<protein>
    <submittedName>
        <fullName evidence="7">Alcohol dehydrogenase</fullName>
    </submittedName>
</protein>
<feature type="domain" description="Alcohol dehydrogenase iron-type/glycerol dehydrogenase GldA" evidence="5">
    <location>
        <begin position="30"/>
        <end position="195"/>
    </location>
</feature>
<feature type="domain" description="Fe-containing alcohol dehydrogenase-like C-terminal" evidence="6">
    <location>
        <begin position="207"/>
        <end position="392"/>
    </location>
</feature>
<sequence length="403" mass="43148">MLFKLQVLFFKILMVFLLIGTRILNFRKPQLFTGPGSSLQLCDHIAGTGVTKLLVVTDAMLMKLGLLNPMLERLKQKGVTTVIYDGVEPNPTIAQIETGLALLRKEHCSAILAVGGGSSIDAAKVIGARATNPHPIRWMGGLFRLIFRPLTLYAVPTTAGTGSEVTIAAVVSDPENTRKFAIMDPRLIPTAAALDAQLMVGLPPHITAATGMDALTHAVEAYISHNHFPATDAEALEATRLIMQNLQKVVKNGQDLEGRANMALASFKAGVAFTSAGVGYVHAIAHNFGAYYHVPHGLANAIVMPYVLDYSKPECTARLAKLAEVSGLKQGGETEAQLADAFIAKIRAMNAEFGIPTTVEKLKASDIPAIATAALKEAHWTYAVPRYMDKPTCEGVVAKMLPA</sequence>
<dbReference type="GO" id="GO:0004022">
    <property type="term" value="F:alcohol dehydrogenase (NAD+) activity"/>
    <property type="evidence" value="ECO:0007669"/>
    <property type="project" value="TreeGrafter"/>
</dbReference>
<keyword evidence="4" id="KW-0472">Membrane</keyword>
<organism evidence="7 8">
    <name type="scientific">Solimonas fluminis</name>
    <dbReference type="NCBI Taxonomy" id="2086571"/>
    <lineage>
        <taxon>Bacteria</taxon>
        <taxon>Pseudomonadati</taxon>
        <taxon>Pseudomonadota</taxon>
        <taxon>Gammaproteobacteria</taxon>
        <taxon>Nevskiales</taxon>
        <taxon>Nevskiaceae</taxon>
        <taxon>Solimonas</taxon>
    </lineage>
</organism>
<dbReference type="Pfam" id="PF00465">
    <property type="entry name" value="Fe-ADH"/>
    <property type="match status" value="1"/>
</dbReference>
<dbReference type="Gene3D" id="1.20.1090.10">
    <property type="entry name" value="Dehydroquinate synthase-like - alpha domain"/>
    <property type="match status" value="1"/>
</dbReference>
<dbReference type="EMBL" id="PSNW01000005">
    <property type="protein sequence ID" value="PPE73773.1"/>
    <property type="molecule type" value="Genomic_DNA"/>
</dbReference>
<keyword evidence="8" id="KW-1185">Reference proteome</keyword>
<dbReference type="FunFam" id="3.40.50.1970:FF:000003">
    <property type="entry name" value="Alcohol dehydrogenase, iron-containing"/>
    <property type="match status" value="1"/>
</dbReference>
<proteinExistence type="inferred from homology"/>
<dbReference type="Pfam" id="PF25137">
    <property type="entry name" value="ADH_Fe_C"/>
    <property type="match status" value="1"/>
</dbReference>
<dbReference type="CDD" id="cd08189">
    <property type="entry name" value="Fe-ADH-like"/>
    <property type="match status" value="1"/>
</dbReference>
<keyword evidence="4" id="KW-0812">Transmembrane</keyword>
<evidence type="ECO:0000313" key="7">
    <source>
        <dbReference type="EMBL" id="PPE73773.1"/>
    </source>
</evidence>
<evidence type="ECO:0000256" key="1">
    <source>
        <dbReference type="ARBA" id="ARBA00001962"/>
    </source>
</evidence>
<evidence type="ECO:0000259" key="5">
    <source>
        <dbReference type="Pfam" id="PF00465"/>
    </source>
</evidence>
<dbReference type="Proteomes" id="UP000238220">
    <property type="component" value="Unassembled WGS sequence"/>
</dbReference>
<dbReference type="InterPro" id="IPR001670">
    <property type="entry name" value="ADH_Fe/GldA"/>
</dbReference>
<accession>A0A2S5TFK5</accession>
<keyword evidence="3" id="KW-0560">Oxidoreductase</keyword>
<comment type="similarity">
    <text evidence="2">Belongs to the iron-containing alcohol dehydrogenase family.</text>
</comment>
<dbReference type="AlphaFoldDB" id="A0A2S5TFK5"/>
<dbReference type="PANTHER" id="PTHR11496">
    <property type="entry name" value="ALCOHOL DEHYDROGENASE"/>
    <property type="match status" value="1"/>
</dbReference>
<comment type="caution">
    <text evidence="7">The sequence shown here is derived from an EMBL/GenBank/DDBJ whole genome shotgun (WGS) entry which is preliminary data.</text>
</comment>
<dbReference type="FunFam" id="1.20.1090.10:FF:000001">
    <property type="entry name" value="Aldehyde-alcohol dehydrogenase"/>
    <property type="match status" value="1"/>
</dbReference>
<dbReference type="SUPFAM" id="SSF56796">
    <property type="entry name" value="Dehydroquinate synthase-like"/>
    <property type="match status" value="1"/>
</dbReference>
<feature type="transmembrane region" description="Helical" evidence="4">
    <location>
        <begin position="7"/>
        <end position="25"/>
    </location>
</feature>
<name>A0A2S5TFK5_9GAMM</name>